<protein>
    <submittedName>
        <fullName evidence="1">Uncharacterized protein</fullName>
    </submittedName>
</protein>
<dbReference type="AlphaFoldDB" id="C3ZS75"/>
<name>C3ZS75_BRAFL</name>
<dbReference type="InParanoid" id="C3ZS75"/>
<accession>C3ZS75</accession>
<organism evidence="1">
    <name type="scientific">Branchiostoma floridae</name>
    <name type="common">Florida lancelet</name>
    <name type="synonym">Amphioxus</name>
    <dbReference type="NCBI Taxonomy" id="7739"/>
    <lineage>
        <taxon>Eukaryota</taxon>
        <taxon>Metazoa</taxon>
        <taxon>Chordata</taxon>
        <taxon>Cephalochordata</taxon>
        <taxon>Leptocardii</taxon>
        <taxon>Amphioxiformes</taxon>
        <taxon>Branchiostomatidae</taxon>
        <taxon>Branchiostoma</taxon>
    </lineage>
</organism>
<proteinExistence type="predicted"/>
<gene>
    <name evidence="1" type="primary">CK1A</name>
    <name evidence="1" type="ORF">BRAFLDRAFT_107523</name>
</gene>
<dbReference type="EMBL" id="GG666671">
    <property type="protein sequence ID" value="EEN44607.1"/>
    <property type="molecule type" value="Genomic_DNA"/>
</dbReference>
<dbReference type="STRING" id="7739.C3ZS75"/>
<reference evidence="1" key="1">
    <citation type="journal article" date="2008" name="Nature">
        <title>The amphioxus genome and the evolution of the chordate karyotype.</title>
        <authorList>
            <consortium name="US DOE Joint Genome Institute (JGI-PGF)"/>
            <person name="Putnam N.H."/>
            <person name="Butts T."/>
            <person name="Ferrier D.E.K."/>
            <person name="Furlong R.F."/>
            <person name="Hellsten U."/>
            <person name="Kawashima T."/>
            <person name="Robinson-Rechavi M."/>
            <person name="Shoguchi E."/>
            <person name="Terry A."/>
            <person name="Yu J.-K."/>
            <person name="Benito-Gutierrez E.L."/>
            <person name="Dubchak I."/>
            <person name="Garcia-Fernandez J."/>
            <person name="Gibson-Brown J.J."/>
            <person name="Grigoriev I.V."/>
            <person name="Horton A.C."/>
            <person name="de Jong P.J."/>
            <person name="Jurka J."/>
            <person name="Kapitonov V.V."/>
            <person name="Kohara Y."/>
            <person name="Kuroki Y."/>
            <person name="Lindquist E."/>
            <person name="Lucas S."/>
            <person name="Osoegawa K."/>
            <person name="Pennacchio L.A."/>
            <person name="Salamov A.A."/>
            <person name="Satou Y."/>
            <person name="Sauka-Spengler T."/>
            <person name="Schmutz J."/>
            <person name="Shin-I T."/>
            <person name="Toyoda A."/>
            <person name="Bronner-Fraser M."/>
            <person name="Fujiyama A."/>
            <person name="Holland L.Z."/>
            <person name="Holland P.W.H."/>
            <person name="Satoh N."/>
            <person name="Rokhsar D.S."/>
        </authorList>
    </citation>
    <scope>NUCLEOTIDE SEQUENCE [LARGE SCALE GENOMIC DNA]</scope>
    <source>
        <strain evidence="1">S238N-H82</strain>
        <tissue evidence="1">Testes</tissue>
    </source>
</reference>
<evidence type="ECO:0000313" key="1">
    <source>
        <dbReference type="EMBL" id="EEN44607.1"/>
    </source>
</evidence>
<sequence>MPQISPKYRTVSPVVTQQTKLSYTVVTLPGVVSQPIARPQTKLSNSPVTCLVLSHSLSHDNKQNCRTVLLLCLVLSHSLSYDHKPNCPTALLPAWCCPTACRTTTNKTVQQSCYSAWCCPTACRTSTNQTVQQSCYLPGAVPQPVVHQPTKLSNSPVTCLVLSHSLSYINQPNCPTVLLPAWCCPTACRTSTNQTVQQSCYLPGAVPQPVVHQRTKLSNSLVTCLVLSHSLSYINQPNCPTVLLPAWCCPTACRTSTNQTVQQSCYLPGAVPQPVVHQQTKLSNSPVTCLVLSHSLSYINKQTVQQSCYLPGAVPQPVVHQQTKLSNSLVTCLVLSHSLSYVNKQNCPTVLLPAWCCPTTCRTSTNKTVQQSCYFPGVVQQPVAYINKPNCPTVLLLAWCCPTACRTSTNKTVQQSCYLPGVVPQPVVHQQTKLSNSPVTCLVLSHNPSYINKQNCPIVLLLTWGCPTTCRYINKQNCPTVLLLTWGCPTTCRMTTTNKTVQQSCYLPGVVPQPVA</sequence>